<reference evidence="3 4" key="1">
    <citation type="submission" date="2021-08" db="EMBL/GenBank/DDBJ databases">
        <title>Endosymbiont genome of Braarudosphaera bigelowii.</title>
        <authorList>
            <person name="Suzuki S."/>
            <person name="Ishida K."/>
        </authorList>
    </citation>
    <scope>NUCLEOTIDE SEQUENCE [LARGE SCALE GENOMIC DNA]</scope>
    <source>
        <strain evidence="3">CPSB-1</strain>
    </source>
</reference>
<keyword evidence="1" id="KW-0472">Membrane</keyword>
<dbReference type="InterPro" id="IPR000326">
    <property type="entry name" value="PAP2/HPO"/>
</dbReference>
<dbReference type="SMART" id="SM00014">
    <property type="entry name" value="acidPPc"/>
    <property type="match status" value="1"/>
</dbReference>
<feature type="transmembrane region" description="Helical" evidence="1">
    <location>
        <begin position="135"/>
        <end position="154"/>
    </location>
</feature>
<dbReference type="InterPro" id="IPR036938">
    <property type="entry name" value="PAP2/HPO_sf"/>
</dbReference>
<keyword evidence="4" id="KW-1185">Reference proteome</keyword>
<evidence type="ECO:0000313" key="3">
    <source>
        <dbReference type="EMBL" id="BDA40015.1"/>
    </source>
</evidence>
<accession>A0ABN6JZV4</accession>
<gene>
    <name evidence="3" type="ORF">CPARK_000085500</name>
</gene>
<name>A0ABN6JZV4_9CHRO</name>
<evidence type="ECO:0000256" key="1">
    <source>
        <dbReference type="SAM" id="Phobius"/>
    </source>
</evidence>
<dbReference type="RefSeq" id="WP_229636954.1">
    <property type="nucleotide sequence ID" value="NZ_AP024987.1"/>
</dbReference>
<dbReference type="Gene3D" id="1.20.144.10">
    <property type="entry name" value="Phosphatidic acid phosphatase type 2/haloperoxidase"/>
    <property type="match status" value="1"/>
</dbReference>
<organism evidence="3 4">
    <name type="scientific">cyanobacterium endosymbiont of Braarudosphaera bigelowii</name>
    <dbReference type="NCBI Taxonomy" id="1285375"/>
    <lineage>
        <taxon>Bacteria</taxon>
        <taxon>Bacillati</taxon>
        <taxon>Cyanobacteriota</taxon>
        <taxon>Cyanophyceae</taxon>
        <taxon>Oscillatoriophycideae</taxon>
        <taxon>Chroococcales</taxon>
        <taxon>Aphanothecaceae</taxon>
        <taxon>Candidatus Atelocyanobacterium</taxon>
        <taxon>Candidatus Atelocyanobacterium thalassae</taxon>
    </lineage>
</organism>
<keyword evidence="1" id="KW-0812">Transmembrane</keyword>
<dbReference type="Pfam" id="PF01569">
    <property type="entry name" value="PAP2"/>
    <property type="match status" value="1"/>
</dbReference>
<feature type="transmembrane region" description="Helical" evidence="1">
    <location>
        <begin position="15"/>
        <end position="34"/>
    </location>
</feature>
<feature type="transmembrane region" description="Helical" evidence="1">
    <location>
        <begin position="93"/>
        <end position="115"/>
    </location>
</feature>
<proteinExistence type="predicted"/>
<evidence type="ECO:0000259" key="2">
    <source>
        <dbReference type="SMART" id="SM00014"/>
    </source>
</evidence>
<protein>
    <recommendedName>
        <fullName evidence="2">Phosphatidic acid phosphatase type 2/haloperoxidase domain-containing protein</fullName>
    </recommendedName>
</protein>
<keyword evidence="1" id="KW-1133">Transmembrane helix</keyword>
<dbReference type="EMBL" id="AP024987">
    <property type="protein sequence ID" value="BDA40015.1"/>
    <property type="molecule type" value="Genomic_DNA"/>
</dbReference>
<dbReference type="CDD" id="cd03392">
    <property type="entry name" value="PAP2_like_2"/>
    <property type="match status" value="1"/>
</dbReference>
<dbReference type="SUPFAM" id="SSF48317">
    <property type="entry name" value="Acid phosphatase/Vanadium-dependent haloperoxidase"/>
    <property type="match status" value="1"/>
</dbReference>
<feature type="domain" description="Phosphatidic acid phosphatase type 2/haloperoxidase" evidence="2">
    <location>
        <begin position="93"/>
        <end position="203"/>
    </location>
</feature>
<feature type="transmembrane region" description="Helical" evidence="1">
    <location>
        <begin position="188"/>
        <end position="206"/>
    </location>
</feature>
<feature type="transmembrane region" description="Helical" evidence="1">
    <location>
        <begin position="63"/>
        <end position="86"/>
    </location>
</feature>
<feature type="transmembrane region" description="Helical" evidence="1">
    <location>
        <begin position="161"/>
        <end position="182"/>
    </location>
</feature>
<evidence type="ECO:0000313" key="4">
    <source>
        <dbReference type="Proteomes" id="UP001319803"/>
    </source>
</evidence>
<dbReference type="Proteomes" id="UP001319803">
    <property type="component" value="Chromosome"/>
</dbReference>
<sequence>MKFKKHLLNKIDKTFALFFITVVTLFTGLTRIVISGKLNTMDLNLIKLVHLYQHPILTKIAKIFYFLGESEVAACIVILSLGFLCWKSYWKEAQVLAISAMGILLVIDKILKPWFGRIRPIPGLIDVHGKSYPSGHISGNLMLYLYFSYLMGFYFPKWKAFFYTISIFFVMTIGWSSIYLNIHWYTDLLAGTVIAFMGFLFCITLLKSINNKYLDS</sequence>